<evidence type="ECO:0000313" key="2">
    <source>
        <dbReference type="Proteomes" id="UP001498398"/>
    </source>
</evidence>
<protein>
    <recommendedName>
        <fullName evidence="3">F-box domain-containing protein</fullName>
    </recommendedName>
</protein>
<organism evidence="1 2">
    <name type="scientific">Marasmiellus scandens</name>
    <dbReference type="NCBI Taxonomy" id="2682957"/>
    <lineage>
        <taxon>Eukaryota</taxon>
        <taxon>Fungi</taxon>
        <taxon>Dikarya</taxon>
        <taxon>Basidiomycota</taxon>
        <taxon>Agaricomycotina</taxon>
        <taxon>Agaricomycetes</taxon>
        <taxon>Agaricomycetidae</taxon>
        <taxon>Agaricales</taxon>
        <taxon>Marasmiineae</taxon>
        <taxon>Omphalotaceae</taxon>
        <taxon>Marasmiellus</taxon>
    </lineage>
</organism>
<dbReference type="Gene3D" id="3.80.10.10">
    <property type="entry name" value="Ribonuclease Inhibitor"/>
    <property type="match status" value="1"/>
</dbReference>
<accession>A0ABR1JPS4</accession>
<reference evidence="1 2" key="1">
    <citation type="submission" date="2024-01" db="EMBL/GenBank/DDBJ databases">
        <title>A draft genome for the cacao thread blight pathogen Marasmiellus scandens.</title>
        <authorList>
            <person name="Baruah I.K."/>
            <person name="Leung J."/>
            <person name="Bukari Y."/>
            <person name="Amoako-Attah I."/>
            <person name="Meinhardt L.W."/>
            <person name="Bailey B.A."/>
            <person name="Cohen S.P."/>
        </authorList>
    </citation>
    <scope>NUCLEOTIDE SEQUENCE [LARGE SCALE GENOMIC DNA]</scope>
    <source>
        <strain evidence="1 2">GH-19</strain>
    </source>
</reference>
<gene>
    <name evidence="1" type="ORF">VKT23_007669</name>
</gene>
<sequence length="394" mass="44889">MSSQSEKLLGEDATDACSLLDWTSHYLINSRDQPLEIVLQSPRDNDTDIYECMDPLIDMLVEESQRWKRVHLSLPGVQMETLDLDETLPVLEFLHLHVNNFPLFVYGIPTFATPQLQELIISAVSFPLNSELPEFEFLASLTKLRLYHVSVYSTLHYLSQAPLNLSVNAYLAFEYDGPLVTAPIVSHIDTLTTLSAGDLTIAECNDPLGDLFNNISSLPNIHLFDFTGNECQGRPFPHTSFISFLSRRRPDETPITKLSLKEWLLKDDFLVQILDLLPALEHLTIDENFRPARLAPWIYKSRDRTLSSSFLRALQISTSNSISKCLLPRLTNLTLVFEMKVDYQAMKNMIQSRRGNLRLASRLDWVSISVPRRLVDIKNVRALRTMGDVVVKLV</sequence>
<comment type="caution">
    <text evidence="1">The sequence shown here is derived from an EMBL/GenBank/DDBJ whole genome shotgun (WGS) entry which is preliminary data.</text>
</comment>
<dbReference type="Proteomes" id="UP001498398">
    <property type="component" value="Unassembled WGS sequence"/>
</dbReference>
<keyword evidence="2" id="KW-1185">Reference proteome</keyword>
<dbReference type="EMBL" id="JBANRG010000010">
    <property type="protein sequence ID" value="KAK7463083.1"/>
    <property type="molecule type" value="Genomic_DNA"/>
</dbReference>
<evidence type="ECO:0000313" key="1">
    <source>
        <dbReference type="EMBL" id="KAK7463083.1"/>
    </source>
</evidence>
<name>A0ABR1JPS4_9AGAR</name>
<evidence type="ECO:0008006" key="3">
    <source>
        <dbReference type="Google" id="ProtNLM"/>
    </source>
</evidence>
<dbReference type="SUPFAM" id="SSF52058">
    <property type="entry name" value="L domain-like"/>
    <property type="match status" value="1"/>
</dbReference>
<proteinExistence type="predicted"/>
<dbReference type="InterPro" id="IPR032675">
    <property type="entry name" value="LRR_dom_sf"/>
</dbReference>